<feature type="region of interest" description="Disordered" evidence="3">
    <location>
        <begin position="499"/>
        <end position="527"/>
    </location>
</feature>
<keyword evidence="4" id="KW-1133">Transmembrane helix</keyword>
<keyword evidence="2" id="KW-0819">tRNA processing</keyword>
<evidence type="ECO:0000259" key="6">
    <source>
        <dbReference type="Pfam" id="PF25150"/>
    </source>
</evidence>
<dbReference type="InterPro" id="IPR056842">
    <property type="entry name" value="THADA-like_TPR_C"/>
</dbReference>
<dbReference type="Pfam" id="PF26523">
    <property type="entry name" value="Trm732_C"/>
    <property type="match status" value="1"/>
</dbReference>
<dbReference type="SUPFAM" id="SSF48371">
    <property type="entry name" value="ARM repeat"/>
    <property type="match status" value="1"/>
</dbReference>
<dbReference type="InterPro" id="IPR016024">
    <property type="entry name" value="ARM-type_fold"/>
</dbReference>
<comment type="similarity">
    <text evidence="1">Belongs to the THADA family.</text>
</comment>
<evidence type="ECO:0000259" key="5">
    <source>
        <dbReference type="Pfam" id="PF10350"/>
    </source>
</evidence>
<dbReference type="GeneID" id="59338734"/>
<dbReference type="Pfam" id="PF10350">
    <property type="entry name" value="DUF2428"/>
    <property type="match status" value="1"/>
</dbReference>
<comment type="caution">
    <text evidence="8">The sequence shown here is derived from an EMBL/GenBank/DDBJ whole genome shotgun (WGS) entry which is preliminary data.</text>
</comment>
<name>A0A8H6CL26_9LECA</name>
<feature type="domain" description="tRNA (32-2'-O)-methyltransferase regulator THADA-like TPR repeats region" evidence="6">
    <location>
        <begin position="311"/>
        <end position="479"/>
    </location>
</feature>
<dbReference type="GO" id="GO:0030488">
    <property type="term" value="P:tRNA methylation"/>
    <property type="evidence" value="ECO:0007669"/>
    <property type="project" value="TreeGrafter"/>
</dbReference>
<evidence type="ECO:0000256" key="3">
    <source>
        <dbReference type="SAM" id="MobiDB-lite"/>
    </source>
</evidence>
<organism evidence="8 9">
    <name type="scientific">Letharia lupina</name>
    <dbReference type="NCBI Taxonomy" id="560253"/>
    <lineage>
        <taxon>Eukaryota</taxon>
        <taxon>Fungi</taxon>
        <taxon>Dikarya</taxon>
        <taxon>Ascomycota</taxon>
        <taxon>Pezizomycotina</taxon>
        <taxon>Lecanoromycetes</taxon>
        <taxon>OSLEUM clade</taxon>
        <taxon>Lecanoromycetidae</taxon>
        <taxon>Lecanorales</taxon>
        <taxon>Lecanorineae</taxon>
        <taxon>Parmeliaceae</taxon>
        <taxon>Letharia</taxon>
    </lineage>
</organism>
<evidence type="ECO:0000256" key="4">
    <source>
        <dbReference type="SAM" id="Phobius"/>
    </source>
</evidence>
<evidence type="ECO:0000313" key="8">
    <source>
        <dbReference type="EMBL" id="KAF6225146.1"/>
    </source>
</evidence>
<feature type="compositionally biased region" description="Basic and acidic residues" evidence="3">
    <location>
        <begin position="503"/>
        <end position="526"/>
    </location>
</feature>
<evidence type="ECO:0000256" key="2">
    <source>
        <dbReference type="ARBA" id="ARBA00022694"/>
    </source>
</evidence>
<evidence type="ECO:0008006" key="10">
    <source>
        <dbReference type="Google" id="ProtNLM"/>
    </source>
</evidence>
<evidence type="ECO:0000259" key="7">
    <source>
        <dbReference type="Pfam" id="PF25151"/>
    </source>
</evidence>
<feature type="transmembrane region" description="Helical" evidence="4">
    <location>
        <begin position="1546"/>
        <end position="1566"/>
    </location>
</feature>
<protein>
    <recommendedName>
        <fullName evidence="10">DUF2428 domain-containing protein</fullName>
    </recommendedName>
</protein>
<feature type="domain" description="DUF2428" evidence="5">
    <location>
        <begin position="643"/>
        <end position="875"/>
    </location>
</feature>
<dbReference type="Pfam" id="PF25150">
    <property type="entry name" value="TPR_Trm732"/>
    <property type="match status" value="1"/>
</dbReference>
<keyword evidence="9" id="KW-1185">Reference proteome</keyword>
<feature type="domain" description="tRNA (32-2'-O)-methyltransferase regulator THADA-like C-terminal TPR repeats region" evidence="7">
    <location>
        <begin position="877"/>
        <end position="1030"/>
    </location>
</feature>
<keyword evidence="4" id="KW-0812">Transmembrane</keyword>
<proteinExistence type="inferred from homology"/>
<dbReference type="Pfam" id="PF25151">
    <property type="entry name" value="TPR_Trm732_C"/>
    <property type="match status" value="1"/>
</dbReference>
<dbReference type="Proteomes" id="UP000593566">
    <property type="component" value="Unassembled WGS sequence"/>
</dbReference>
<dbReference type="PANTHER" id="PTHR14387:SF0">
    <property type="entry name" value="DUF2428 DOMAIN-CONTAINING PROTEIN"/>
    <property type="match status" value="1"/>
</dbReference>
<reference evidence="8 9" key="1">
    <citation type="journal article" date="2020" name="Genomics">
        <title>Complete, high-quality genomes from long-read metagenomic sequencing of two wolf lichen thalli reveals enigmatic genome architecture.</title>
        <authorList>
            <person name="McKenzie S.K."/>
            <person name="Walston R.F."/>
            <person name="Allen J.L."/>
        </authorList>
    </citation>
    <scope>NUCLEOTIDE SEQUENCE [LARGE SCALE GENOMIC DNA]</scope>
    <source>
        <strain evidence="8">WasteWater1</strain>
    </source>
</reference>
<dbReference type="PANTHER" id="PTHR14387">
    <property type="entry name" value="THADA/DEATH RECEPTOR INTERACTING PROTEIN"/>
    <property type="match status" value="1"/>
</dbReference>
<evidence type="ECO:0000256" key="1">
    <source>
        <dbReference type="ARBA" id="ARBA00010409"/>
    </source>
</evidence>
<dbReference type="RefSeq" id="XP_037154013.1">
    <property type="nucleotide sequence ID" value="XM_037301196.1"/>
</dbReference>
<keyword evidence="4" id="KW-0472">Membrane</keyword>
<dbReference type="InterPro" id="IPR051954">
    <property type="entry name" value="tRNA_methyltransferase_THADA"/>
</dbReference>
<dbReference type="InterPro" id="IPR019442">
    <property type="entry name" value="THADA/TRM732_DUF2428"/>
</dbReference>
<dbReference type="GO" id="GO:0005829">
    <property type="term" value="C:cytosol"/>
    <property type="evidence" value="ECO:0007669"/>
    <property type="project" value="TreeGrafter"/>
</dbReference>
<accession>A0A8H6CL26</accession>
<sequence length="1596" mass="177833">MKIKILSEDSLRQLSKSLTGLIPNNVDVLEEGVIAHIQSILQDLLQTASSTELSLTHGAAALNALCGFLEQCSASSELRIRDLSYNPEIWTRAFNVYITKSDNNKPKPLRRLLLTLARLVSKHPVDTERDFLLGTASCIATRAIRKQHDFADIKPAIQVLEHFLSRDLLSAVEIVQIKRPEELRLSRMESLQKDNKDLDNQQERVDQSVQNFALSALEWMRYPDCAPAVGRFLPVFFKSFGKSQNGDTVHVSKDGVIPLWISPVKRTLERHQGLLEVFEIHILPGLFRLGPAHVKAFLRTLPFESIQRGNQCIPYFHVEVNAKPRNEFIALMKKLCMRLRGATLSLLRHGQDPDVLTREQRSITSRSVARIGGEGPVSSRNVIKQVLDEGPHILEEHLAFRKWYMVFLLQELRPTASYQSHITALKILEFLTEQTIALRSLSSKSHNDYLDALNEHLPRGLLLRPLTELLLDPFDDVRQSASTVFDLHLSINSIPRKSISRGGTDDKADSLDQEARNQADNEEGHRKANHPILINLNKAENRAGITGRADHADGFGRLINLLYTTSGTLVKPAGWHQSHYLIVDHVISTLEEEVDIAKGDLLFAVSSRPLHGHLIALRYIVSRTDYVRSLDASLDQWEVFDRRIFSVCSGVWEVVQDVLCFDAPEGHDISEDDFNEQDRGTKDILSFCWRALKESSLLMHAMVTNIGYIPSSLRESTDYKGYHEFGLQAFTQLAELRHRGAFSTVSHTFAACCIMCARSSQLAVREYPKTWYKLALKSIEDNASSLTRRSAGIPAIITGVLAAYPGDKFFDDVVVNLQAMANAPIGVDLGSLPQVHALNCLKDIFTDARFGLNTEIYVADTLEIAASCLESHIWNIRNCGLMLFKALLKRLNGGTDTSSTKASSSHRRFSQLTYQKYANLPELLLRLLRRTPTQTQANGRELYPAMQAHKVFPALEVIERSGIPSQHESLFLDALRYYNESPDWSIREKAAKALSLIVDETSIVEEVTSLLAPNWISQNALHGRLLRLRFLLARNEAPLFGDSLSTYEAIPPMLEDSFEALVIRNACPVTTAAFLNILADLFAILNLSNSEKTKSFLLPVLAMDQENIAKYSASALQSSPLKRCINLANYMHALKHRPQRNGCTETLRHFSGADKDALQIVNMALQYMSDENDLAVLRFCSARELRSAPDITQCSDTTIRMITKNHRQFDYTLALQGYALGERYAFDATNTEVQAWIRLLSTAGAERSDLRTRTAVVFSIRAFFDGLLDHNFQLVPDPQILGVYLALYDSLVDDDEDVRDQGARVASTILSVITSTAADYGTNTLSLSPPAAKKGLLRFLCEGYRTSMPLCVETIVRLTGMISAIDSASANMQDGESQTKPGKSVLHIRSVADLSLEARTTSTVVFVEEKQNLYIDTVSEAEGWAELLCRLDPDAWPASLASDLETWTREGLAHILEIIQNGVDGALSPTSKPEVFTLFTRVFLAARVIIIRCGNHVSSKGKDHNPTQHSSSRSPHDTIILAPLKAAPQHSPPAPLQNPSSMQGNAAIAIILACILVGSLGLYYALKAACLTLAYMTWRVGRKETVDVELVPPSSA</sequence>
<evidence type="ECO:0000313" key="9">
    <source>
        <dbReference type="Proteomes" id="UP000593566"/>
    </source>
</evidence>
<dbReference type="EMBL" id="JACCJB010000008">
    <property type="protein sequence ID" value="KAF6225146.1"/>
    <property type="molecule type" value="Genomic_DNA"/>
</dbReference>
<dbReference type="InterPro" id="IPR056843">
    <property type="entry name" value="THADA-like_TPR"/>
</dbReference>
<gene>
    <name evidence="8" type="ORF">HO133_010343</name>
</gene>